<dbReference type="PROSITE" id="PS50262">
    <property type="entry name" value="G_PROTEIN_RECEP_F1_2"/>
    <property type="match status" value="1"/>
</dbReference>
<keyword evidence="10 11" id="KW-0807">Transducer</keyword>
<dbReference type="OrthoDB" id="5967130at2759"/>
<dbReference type="InterPro" id="IPR050516">
    <property type="entry name" value="Olfactory_GPCR"/>
</dbReference>
<evidence type="ECO:0000256" key="9">
    <source>
        <dbReference type="ARBA" id="ARBA00023170"/>
    </source>
</evidence>
<proteinExistence type="inferred from homology"/>
<evidence type="ECO:0000313" key="15">
    <source>
        <dbReference type="RefSeq" id="XP_030042631.1"/>
    </source>
</evidence>
<feature type="transmembrane region" description="Helical" evidence="12">
    <location>
        <begin position="197"/>
        <end position="223"/>
    </location>
</feature>
<dbReference type="AlphaFoldDB" id="A0A6P7WNJ1"/>
<evidence type="ECO:0000256" key="5">
    <source>
        <dbReference type="ARBA" id="ARBA00022725"/>
    </source>
</evidence>
<evidence type="ECO:0000256" key="7">
    <source>
        <dbReference type="ARBA" id="ARBA00023040"/>
    </source>
</evidence>
<dbReference type="PRINTS" id="PR00245">
    <property type="entry name" value="OLFACTORYR"/>
</dbReference>
<dbReference type="GeneID" id="115457353"/>
<dbReference type="GO" id="GO:0004984">
    <property type="term" value="F:olfactory receptor activity"/>
    <property type="evidence" value="ECO:0007669"/>
    <property type="project" value="InterPro"/>
</dbReference>
<keyword evidence="8 12" id="KW-0472">Membrane</keyword>
<dbReference type="PROSITE" id="PS00237">
    <property type="entry name" value="G_PROTEIN_RECEP_F1_1"/>
    <property type="match status" value="1"/>
</dbReference>
<evidence type="ECO:0000256" key="6">
    <source>
        <dbReference type="ARBA" id="ARBA00022989"/>
    </source>
</evidence>
<dbReference type="FunFam" id="1.20.1070.10:FF:000001">
    <property type="entry name" value="Olfactory receptor"/>
    <property type="match status" value="1"/>
</dbReference>
<dbReference type="GO" id="GO:0005886">
    <property type="term" value="C:plasma membrane"/>
    <property type="evidence" value="ECO:0007669"/>
    <property type="project" value="UniProtKB-SubCell"/>
</dbReference>
<dbReference type="SUPFAM" id="SSF81321">
    <property type="entry name" value="Family A G protein-coupled receptor-like"/>
    <property type="match status" value="1"/>
</dbReference>
<evidence type="ECO:0000256" key="2">
    <source>
        <dbReference type="ARBA" id="ARBA00022475"/>
    </source>
</evidence>
<evidence type="ECO:0000256" key="12">
    <source>
        <dbReference type="RuleBase" id="RU363047"/>
    </source>
</evidence>
<evidence type="ECO:0000256" key="4">
    <source>
        <dbReference type="ARBA" id="ARBA00022692"/>
    </source>
</evidence>
<sequence>MEPLDTENITTVTEFIILGLSENPGLQVPLFLVFLLIYLITLLGNLVIITLIWADPHLHTPMYFFLCNLSLTDICYTSVIIPKLLGIFLLRFNTISYAGCLTQLYFFMSSAGVEIFLLTAMAYDRYVAICNPLRYSLIMNWRVCILMAITSWITAFLNSTPATASISSLSFCGFDIDHFFCDLFPLLKLSCTDTARIHILIIIETVVASVLPFLLMIISYVYIISAILKIRSAGGRRKAFSTCSSHLTVVSVFYLSIFCVYLTPKSAFSLALGKVFSVFYTAAAPMLNPIIYSARNREMQNALRKLVGEVASRRRQGINHPKLHQ</sequence>
<dbReference type="RefSeq" id="XP_030042631.1">
    <property type="nucleotide sequence ID" value="XM_030186771.1"/>
</dbReference>
<keyword evidence="6 12" id="KW-1133">Transmembrane helix</keyword>
<keyword evidence="2 12" id="KW-1003">Cell membrane</keyword>
<accession>A0A6P7WNJ1</accession>
<name>A0A6P7WNJ1_9AMPH</name>
<evidence type="ECO:0000256" key="1">
    <source>
        <dbReference type="ARBA" id="ARBA00004651"/>
    </source>
</evidence>
<evidence type="ECO:0000256" key="8">
    <source>
        <dbReference type="ARBA" id="ARBA00023136"/>
    </source>
</evidence>
<evidence type="ECO:0000313" key="14">
    <source>
        <dbReference type="Proteomes" id="UP000515156"/>
    </source>
</evidence>
<feature type="transmembrane region" description="Helical" evidence="12">
    <location>
        <begin position="275"/>
        <end position="294"/>
    </location>
</feature>
<dbReference type="Gene3D" id="1.20.1070.10">
    <property type="entry name" value="Rhodopsin 7-helix transmembrane proteins"/>
    <property type="match status" value="1"/>
</dbReference>
<dbReference type="Proteomes" id="UP000515156">
    <property type="component" value="Chromosome 14"/>
</dbReference>
<dbReference type="KEGG" id="muo:115457353"/>
<dbReference type="InterPro" id="IPR000276">
    <property type="entry name" value="GPCR_Rhodpsn"/>
</dbReference>
<keyword evidence="9 11" id="KW-0675">Receptor</keyword>
<dbReference type="InParanoid" id="A0A6P7WNJ1"/>
<dbReference type="PRINTS" id="PR00237">
    <property type="entry name" value="GPCRRHODOPSN"/>
</dbReference>
<feature type="domain" description="G-protein coupled receptors family 1 profile" evidence="13">
    <location>
        <begin position="44"/>
        <end position="292"/>
    </location>
</feature>
<protein>
    <recommendedName>
        <fullName evidence="12">Olfactory receptor</fullName>
    </recommendedName>
</protein>
<keyword evidence="5 12" id="KW-0552">Olfaction</keyword>
<evidence type="ECO:0000256" key="11">
    <source>
        <dbReference type="RuleBase" id="RU000688"/>
    </source>
</evidence>
<comment type="similarity">
    <text evidence="11">Belongs to the G-protein coupled receptor 1 family.</text>
</comment>
<dbReference type="PANTHER" id="PTHR26452">
    <property type="entry name" value="OLFACTORY RECEPTOR"/>
    <property type="match status" value="1"/>
</dbReference>
<dbReference type="CDD" id="cd13954">
    <property type="entry name" value="7tmA_OR"/>
    <property type="match status" value="1"/>
</dbReference>
<keyword evidence="3 12" id="KW-0716">Sensory transduction</keyword>
<feature type="transmembrane region" description="Helical" evidence="12">
    <location>
        <begin position="244"/>
        <end position="263"/>
    </location>
</feature>
<dbReference type="Pfam" id="PF13853">
    <property type="entry name" value="7tm_4"/>
    <property type="match status" value="1"/>
</dbReference>
<reference evidence="15" key="1">
    <citation type="submission" date="2025-08" db="UniProtKB">
        <authorList>
            <consortium name="RefSeq"/>
        </authorList>
    </citation>
    <scope>IDENTIFICATION</scope>
</reference>
<organism evidence="14 15">
    <name type="scientific">Microcaecilia unicolor</name>
    <dbReference type="NCBI Taxonomy" id="1415580"/>
    <lineage>
        <taxon>Eukaryota</taxon>
        <taxon>Metazoa</taxon>
        <taxon>Chordata</taxon>
        <taxon>Craniata</taxon>
        <taxon>Vertebrata</taxon>
        <taxon>Euteleostomi</taxon>
        <taxon>Amphibia</taxon>
        <taxon>Gymnophiona</taxon>
        <taxon>Siphonopidae</taxon>
        <taxon>Microcaecilia</taxon>
    </lineage>
</organism>
<dbReference type="InterPro" id="IPR000725">
    <property type="entry name" value="Olfact_rcpt"/>
</dbReference>
<keyword evidence="14" id="KW-1185">Reference proteome</keyword>
<evidence type="ECO:0000256" key="10">
    <source>
        <dbReference type="ARBA" id="ARBA00023224"/>
    </source>
</evidence>
<feature type="transmembrane region" description="Helical" evidence="12">
    <location>
        <begin position="30"/>
        <end position="53"/>
    </location>
</feature>
<keyword evidence="4 11" id="KW-0812">Transmembrane</keyword>
<evidence type="ECO:0000259" key="13">
    <source>
        <dbReference type="PROSITE" id="PS50262"/>
    </source>
</evidence>
<keyword evidence="7 11" id="KW-0297">G-protein coupled receptor</keyword>
<comment type="subcellular location">
    <subcellularLocation>
        <location evidence="1 12">Cell membrane</location>
        <topology evidence="1 12">Multi-pass membrane protein</topology>
    </subcellularLocation>
</comment>
<dbReference type="InterPro" id="IPR017452">
    <property type="entry name" value="GPCR_Rhodpsn_7TM"/>
</dbReference>
<feature type="transmembrane region" description="Helical" evidence="12">
    <location>
        <begin position="104"/>
        <end position="123"/>
    </location>
</feature>
<feature type="transmembrane region" description="Helical" evidence="12">
    <location>
        <begin position="135"/>
        <end position="157"/>
    </location>
</feature>
<evidence type="ECO:0000256" key="3">
    <source>
        <dbReference type="ARBA" id="ARBA00022606"/>
    </source>
</evidence>
<feature type="transmembrane region" description="Helical" evidence="12">
    <location>
        <begin position="65"/>
        <end position="92"/>
    </location>
</feature>
<gene>
    <name evidence="15" type="primary">LOC115457353</name>
</gene>
<dbReference type="GO" id="GO:0004930">
    <property type="term" value="F:G protein-coupled receptor activity"/>
    <property type="evidence" value="ECO:0007669"/>
    <property type="project" value="UniProtKB-KW"/>
</dbReference>